<sequence length="222" mass="25073">MKIFEDGIYYINNSEQYIEVLDGKNILIIDFLVNNETKRYIKISCPANINYNLGIVGKNNFDIKIDILSGESCVNIKSLSFSKNKEEINGNLSINLLNKEIYSNTEIIGLCDDGGVINISGNVFIDFDSYKSEGYLNQKTVFLTDNGTSNITPTLNVSCNDVKASHGASISKLNEFDKFYICSKGIDLKSYYNLIISSYINNFNENLNNENISNKFFDYINN</sequence>
<protein>
    <submittedName>
        <fullName evidence="2">Fe-S cluster assembly scaffold protein SufB</fullName>
    </submittedName>
</protein>
<dbReference type="PANTHER" id="PTHR43575">
    <property type="entry name" value="PROTEIN ABCI7, CHLOROPLASTIC"/>
    <property type="match status" value="1"/>
</dbReference>
<dbReference type="PANTHER" id="PTHR43575:SF1">
    <property type="entry name" value="PROTEIN ABCI7, CHLOROPLASTIC"/>
    <property type="match status" value="1"/>
</dbReference>
<evidence type="ECO:0000313" key="3">
    <source>
        <dbReference type="Proteomes" id="UP000680365"/>
    </source>
</evidence>
<reference evidence="2 3" key="1">
    <citation type="journal article" date="2021" name="Nat. Commun.">
        <title>Reductive evolution and unique predatory mode in the CPR bacterium Vampirococcus lugosii.</title>
        <authorList>
            <person name="Moreira D."/>
            <person name="Zivanovic Y."/>
            <person name="Lopez-Archilla A.I."/>
            <person name="Iniesto M."/>
            <person name="Lopez-Garcia P."/>
        </authorList>
    </citation>
    <scope>NUCLEOTIDE SEQUENCE [LARGE SCALE GENOMIC DNA]</scope>
    <source>
        <strain evidence="2">Chiprana</strain>
    </source>
</reference>
<name>A0ABS5QKQ1_9BACT</name>
<dbReference type="SUPFAM" id="SSF101960">
    <property type="entry name" value="Stabilizer of iron transporter SufD"/>
    <property type="match status" value="1"/>
</dbReference>
<accession>A0ABS5QKQ1</accession>
<proteinExistence type="predicted"/>
<comment type="caution">
    <text evidence="2">The sequence shown here is derived from an EMBL/GenBank/DDBJ whole genome shotgun (WGS) entry which is preliminary data.</text>
</comment>
<dbReference type="InterPro" id="IPR055346">
    <property type="entry name" value="Fe-S_cluster_assembly_SufBD"/>
</dbReference>
<dbReference type="RefSeq" id="WP_213348712.1">
    <property type="nucleotide sequence ID" value="NZ_JAEDAM010000017.1"/>
</dbReference>
<dbReference type="Pfam" id="PF01458">
    <property type="entry name" value="SUFBD_core"/>
    <property type="match status" value="1"/>
</dbReference>
<evidence type="ECO:0000259" key="1">
    <source>
        <dbReference type="Pfam" id="PF01458"/>
    </source>
</evidence>
<keyword evidence="3" id="KW-1185">Reference proteome</keyword>
<dbReference type="Proteomes" id="UP000680365">
    <property type="component" value="Unassembled WGS sequence"/>
</dbReference>
<organism evidence="2 3">
    <name type="scientific">Candidatus Vampirococcus lugosii</name>
    <dbReference type="NCBI Taxonomy" id="2789015"/>
    <lineage>
        <taxon>Bacteria</taxon>
        <taxon>Candidatus Absconditibacteriota</taxon>
        <taxon>Vampirococcus</taxon>
    </lineage>
</organism>
<evidence type="ECO:0000313" key="2">
    <source>
        <dbReference type="EMBL" id="MBS8121813.1"/>
    </source>
</evidence>
<dbReference type="InterPro" id="IPR037284">
    <property type="entry name" value="SUF_FeS_clus_asmbl_SufBD_sf"/>
</dbReference>
<dbReference type="EMBL" id="JAEDAM010000017">
    <property type="protein sequence ID" value="MBS8121813.1"/>
    <property type="molecule type" value="Genomic_DNA"/>
</dbReference>
<feature type="domain" description="SUF system FeS cluster assembly SufBD core" evidence="1">
    <location>
        <begin position="62"/>
        <end position="197"/>
    </location>
</feature>
<gene>
    <name evidence="2" type="ORF">VAMP_27n166</name>
</gene>
<dbReference type="InterPro" id="IPR000825">
    <property type="entry name" value="SUF_FeS_clus_asmbl_SufBD_core"/>
</dbReference>